<name>A0ABD0L9N1_9CAEN</name>
<reference evidence="2 3" key="1">
    <citation type="journal article" date="2023" name="Sci. Data">
        <title>Genome assembly of the Korean intertidal mud-creeper Batillaria attramentaria.</title>
        <authorList>
            <person name="Patra A.K."/>
            <person name="Ho P.T."/>
            <person name="Jun S."/>
            <person name="Lee S.J."/>
            <person name="Kim Y."/>
            <person name="Won Y.J."/>
        </authorList>
    </citation>
    <scope>NUCLEOTIDE SEQUENCE [LARGE SCALE GENOMIC DNA]</scope>
    <source>
        <strain evidence="2">Wonlab-2016</strain>
    </source>
</reference>
<dbReference type="AlphaFoldDB" id="A0ABD0L9N1"/>
<evidence type="ECO:0008006" key="4">
    <source>
        <dbReference type="Google" id="ProtNLM"/>
    </source>
</evidence>
<dbReference type="InterPro" id="IPR008979">
    <property type="entry name" value="Galactose-bd-like_sf"/>
</dbReference>
<sequence>MWQLRISLLLLSASLSMTSAWDPDAGLATSWTKVAGVHMTATSNSDDSAQANDGKDSTHWTSKGCLPGGFYEEDPLSNVLYQACQQGRCQSSSDLSQAVSVTDAAGSTAFQVHKGSGDEAFFSIELKSHDELRHVTLRGKFSADTEVVLVDGTTEKLVHTLTPADNYATRAYNVTSTPADKVLIRSSADFTLYGVSAIGQDGCRERVVVDLGVPRQVRYVRTRHWAGGHALTSKLLASDDGVTWQKLNDLDPDALGAYITALPQTITTRYLAVEHRQDETDYAKVYVFEIDAYDENGEYGPAPAPKPNPTNLRQMLGVNGIWGWGWGRSSTTLSPGQGAALYAPVASYGRSYHNLEWDIPDPDVRPDYERMAQGHGTNSKSWVNWDTEYSLWRAANVSVHVSVQFTAKMFPVSAWDHPRDSARQYGNAFAAHFGPTSGNGLVGSVEVGNEPWDYPADFYETVLDGMASGFKEADPNIIVMPGAFQAYDPASTGNYIGTRVTQAVASKIDVINSHHYSWRHWEDGSRHATYPEDPIGSFNEVHSILRWRDANTPDKPVWMTEWGWDSPGGGQDCTKFPECTSEAAASAYAARGLLLHARLGVERSTWFFYGNLDDCDTHVFCRSGLTSSMSAHFVKKGPFYTLEHLLELLGDAHFLSAIQDDDQARVYVFGRLPGSGQVTPTHLVAWRPIDASAAGADNEVSVNFTFNATPLQAWRLRMTASGSGQVSLPTVSGDRWTMGLNAMPVVVHVREDGSAPVGK</sequence>
<organism evidence="2 3">
    <name type="scientific">Batillaria attramentaria</name>
    <dbReference type="NCBI Taxonomy" id="370345"/>
    <lineage>
        <taxon>Eukaryota</taxon>
        <taxon>Metazoa</taxon>
        <taxon>Spiralia</taxon>
        <taxon>Lophotrochozoa</taxon>
        <taxon>Mollusca</taxon>
        <taxon>Gastropoda</taxon>
        <taxon>Caenogastropoda</taxon>
        <taxon>Sorbeoconcha</taxon>
        <taxon>Cerithioidea</taxon>
        <taxon>Batillariidae</taxon>
        <taxon>Batillaria</taxon>
    </lineage>
</organism>
<dbReference type="Gene3D" id="2.60.120.260">
    <property type="entry name" value="Galactose-binding domain-like"/>
    <property type="match status" value="1"/>
</dbReference>
<evidence type="ECO:0000256" key="1">
    <source>
        <dbReference type="SAM" id="SignalP"/>
    </source>
</evidence>
<gene>
    <name evidence="2" type="ORF">BaRGS_00012436</name>
</gene>
<keyword evidence="1" id="KW-0732">Signal</keyword>
<evidence type="ECO:0000313" key="3">
    <source>
        <dbReference type="Proteomes" id="UP001519460"/>
    </source>
</evidence>
<dbReference type="SUPFAM" id="SSF51445">
    <property type="entry name" value="(Trans)glycosidases"/>
    <property type="match status" value="1"/>
</dbReference>
<dbReference type="SUPFAM" id="SSF49785">
    <property type="entry name" value="Galactose-binding domain-like"/>
    <property type="match status" value="1"/>
</dbReference>
<feature type="chain" id="PRO_5044841287" description="F5/8 type C domain-containing protein" evidence="1">
    <location>
        <begin position="21"/>
        <end position="759"/>
    </location>
</feature>
<evidence type="ECO:0000313" key="2">
    <source>
        <dbReference type="EMBL" id="KAK7496271.1"/>
    </source>
</evidence>
<keyword evidence="3" id="KW-1185">Reference proteome</keyword>
<dbReference type="InterPro" id="IPR017853">
    <property type="entry name" value="GH"/>
</dbReference>
<dbReference type="Proteomes" id="UP001519460">
    <property type="component" value="Unassembled WGS sequence"/>
</dbReference>
<dbReference type="Gene3D" id="3.20.20.80">
    <property type="entry name" value="Glycosidases"/>
    <property type="match status" value="1"/>
</dbReference>
<comment type="caution">
    <text evidence="2">The sequence shown here is derived from an EMBL/GenBank/DDBJ whole genome shotgun (WGS) entry which is preliminary data.</text>
</comment>
<dbReference type="EMBL" id="JACVVK020000068">
    <property type="protein sequence ID" value="KAK7496271.1"/>
    <property type="molecule type" value="Genomic_DNA"/>
</dbReference>
<protein>
    <recommendedName>
        <fullName evidence="4">F5/8 type C domain-containing protein</fullName>
    </recommendedName>
</protein>
<accession>A0ABD0L9N1</accession>
<feature type="signal peptide" evidence="1">
    <location>
        <begin position="1"/>
        <end position="20"/>
    </location>
</feature>
<proteinExistence type="predicted"/>